<evidence type="ECO:0000313" key="3">
    <source>
        <dbReference type="Proteomes" id="UP001180825"/>
    </source>
</evidence>
<keyword evidence="1" id="KW-0472">Membrane</keyword>
<evidence type="ECO:0000256" key="1">
    <source>
        <dbReference type="SAM" id="Phobius"/>
    </source>
</evidence>
<keyword evidence="1" id="KW-0812">Transmembrane</keyword>
<accession>A0ABU2A1K2</accession>
<organism evidence="2 3">
    <name type="scientific">Roseateles asaccharophilus</name>
    <dbReference type="NCBI Taxonomy" id="582607"/>
    <lineage>
        <taxon>Bacteria</taxon>
        <taxon>Pseudomonadati</taxon>
        <taxon>Pseudomonadota</taxon>
        <taxon>Betaproteobacteria</taxon>
        <taxon>Burkholderiales</taxon>
        <taxon>Sphaerotilaceae</taxon>
        <taxon>Roseateles</taxon>
    </lineage>
</organism>
<dbReference type="Proteomes" id="UP001180825">
    <property type="component" value="Unassembled WGS sequence"/>
</dbReference>
<reference evidence="2 3" key="1">
    <citation type="submission" date="2023-07" db="EMBL/GenBank/DDBJ databases">
        <title>Sorghum-associated microbial communities from plants grown in Nebraska, USA.</title>
        <authorList>
            <person name="Schachtman D."/>
        </authorList>
    </citation>
    <scope>NUCLEOTIDE SEQUENCE [LARGE SCALE GENOMIC DNA]</scope>
    <source>
        <strain evidence="2 3">BE316</strain>
    </source>
</reference>
<dbReference type="PROSITE" id="PS00409">
    <property type="entry name" value="PROKAR_NTER_METHYL"/>
    <property type="match status" value="1"/>
</dbReference>
<comment type="caution">
    <text evidence="2">The sequence shown here is derived from an EMBL/GenBank/DDBJ whole genome shotgun (WGS) entry which is preliminary data.</text>
</comment>
<feature type="transmembrane region" description="Helical" evidence="1">
    <location>
        <begin position="12"/>
        <end position="37"/>
    </location>
</feature>
<name>A0ABU2A1K2_9BURK</name>
<protein>
    <submittedName>
        <fullName evidence="2">Type IV pilus assembly protein PilW</fullName>
    </submittedName>
</protein>
<proteinExistence type="predicted"/>
<dbReference type="InterPro" id="IPR012902">
    <property type="entry name" value="N_methyl_site"/>
</dbReference>
<dbReference type="EMBL" id="JAVDXV010000001">
    <property type="protein sequence ID" value="MDR7331072.1"/>
    <property type="molecule type" value="Genomic_DNA"/>
</dbReference>
<dbReference type="InterPro" id="IPR032092">
    <property type="entry name" value="PilW"/>
</dbReference>
<sequence>MKPQHSTLLRVRGFSLVELLVGIVVAMAAVLVVTQVFRVSEGQRRTTSGGDDAQTTGAIALSLLQRELRQAGQGLMSPRLLMCQLDLGGGRNIRSLAPVIINPPTDVVAEGDDNTDTIVISYGDGWGSPEGGLIGTQPGPATYVVPGSLSYRPGQRVVATPQTRAAPCNLTLTSVAGDPTPSSVTVALGVAGSSNGVLYNLGRAPRFLAYAVRNNRLTVCDFTAQNCASVAAANWNEVADSVVGLRAEYARDTTVPRDGFVDAYDTTTPTGIVPAGCGWERVVGVRLAIVARSRQPDTADVTASAPSWSGGASAPLTPPGADWQRYRYKTFETTVPLRNAPAASEPVFSPCP</sequence>
<evidence type="ECO:0000313" key="2">
    <source>
        <dbReference type="EMBL" id="MDR7331072.1"/>
    </source>
</evidence>
<keyword evidence="3" id="KW-1185">Reference proteome</keyword>
<dbReference type="Pfam" id="PF16074">
    <property type="entry name" value="PilW"/>
    <property type="match status" value="1"/>
</dbReference>
<dbReference type="RefSeq" id="WP_310323740.1">
    <property type="nucleotide sequence ID" value="NZ_JAVDXV010000001.1"/>
</dbReference>
<keyword evidence="1" id="KW-1133">Transmembrane helix</keyword>
<gene>
    <name evidence="2" type="ORF">J2X21_000184</name>
</gene>